<reference evidence="3" key="1">
    <citation type="journal article" date="2019" name="Int. J. Syst. Evol. Microbiol.">
        <title>The Global Catalogue of Microorganisms (GCM) 10K type strain sequencing project: providing services to taxonomists for standard genome sequencing and annotation.</title>
        <authorList>
            <consortium name="The Broad Institute Genomics Platform"/>
            <consortium name="The Broad Institute Genome Sequencing Center for Infectious Disease"/>
            <person name="Wu L."/>
            <person name="Ma J."/>
        </authorList>
    </citation>
    <scope>NUCLEOTIDE SEQUENCE [LARGE SCALE GENOMIC DNA]</scope>
    <source>
        <strain evidence="3">JCM 16928</strain>
    </source>
</reference>
<dbReference type="InterPro" id="IPR036388">
    <property type="entry name" value="WH-like_DNA-bd_sf"/>
</dbReference>
<dbReference type="PANTHER" id="PTHR33164">
    <property type="entry name" value="TRANSCRIPTIONAL REGULATOR, MARR FAMILY"/>
    <property type="match status" value="1"/>
</dbReference>
<protein>
    <recommendedName>
        <fullName evidence="1">HTH marR-type domain-containing protein</fullName>
    </recommendedName>
</protein>
<dbReference type="InterPro" id="IPR039422">
    <property type="entry name" value="MarR/SlyA-like"/>
</dbReference>
<evidence type="ECO:0000259" key="1">
    <source>
        <dbReference type="PROSITE" id="PS50995"/>
    </source>
</evidence>
<accession>A0ABP6XVI0</accession>
<dbReference type="PROSITE" id="PS50995">
    <property type="entry name" value="HTH_MARR_2"/>
    <property type="match status" value="1"/>
</dbReference>
<dbReference type="Pfam" id="PF12802">
    <property type="entry name" value="MarR_2"/>
    <property type="match status" value="1"/>
</dbReference>
<feature type="domain" description="HTH marR-type" evidence="1">
    <location>
        <begin position="22"/>
        <end position="152"/>
    </location>
</feature>
<keyword evidence="3" id="KW-1185">Reference proteome</keyword>
<dbReference type="PANTHER" id="PTHR33164:SF43">
    <property type="entry name" value="HTH-TYPE TRANSCRIPTIONAL REPRESSOR YETL"/>
    <property type="match status" value="1"/>
</dbReference>
<dbReference type="Proteomes" id="UP001501222">
    <property type="component" value="Unassembled WGS sequence"/>
</dbReference>
<gene>
    <name evidence="2" type="ORF">GCM10022235_47390</name>
</gene>
<name>A0ABP6XVI0_9ACTN</name>
<dbReference type="Gene3D" id="1.10.10.10">
    <property type="entry name" value="Winged helix-like DNA-binding domain superfamily/Winged helix DNA-binding domain"/>
    <property type="match status" value="1"/>
</dbReference>
<evidence type="ECO:0000313" key="3">
    <source>
        <dbReference type="Proteomes" id="UP001501222"/>
    </source>
</evidence>
<evidence type="ECO:0000313" key="2">
    <source>
        <dbReference type="EMBL" id="GAA3572519.1"/>
    </source>
</evidence>
<dbReference type="InterPro" id="IPR036390">
    <property type="entry name" value="WH_DNA-bd_sf"/>
</dbReference>
<sequence>MGEYQLLVEAYNMPMETLLGTTTFVLHKVAVASRRAIADRLGDKPGLTLWQFAALAELDDQGPVAQNALATALGMDPSDMVRLMDELVDRRLVARDRDPADRRRYRVTLTAGGRKALAAGRSVVREVEKATLAPLTAAERAMLHDLAVKIHRRDR</sequence>
<proteinExistence type="predicted"/>
<dbReference type="InterPro" id="IPR000835">
    <property type="entry name" value="HTH_MarR-typ"/>
</dbReference>
<dbReference type="SMART" id="SM00347">
    <property type="entry name" value="HTH_MARR"/>
    <property type="match status" value="1"/>
</dbReference>
<dbReference type="SUPFAM" id="SSF46785">
    <property type="entry name" value="Winged helix' DNA-binding domain"/>
    <property type="match status" value="1"/>
</dbReference>
<dbReference type="PRINTS" id="PR00598">
    <property type="entry name" value="HTHMARR"/>
</dbReference>
<organism evidence="2 3">
    <name type="scientific">Kribbella ginsengisoli</name>
    <dbReference type="NCBI Taxonomy" id="363865"/>
    <lineage>
        <taxon>Bacteria</taxon>
        <taxon>Bacillati</taxon>
        <taxon>Actinomycetota</taxon>
        <taxon>Actinomycetes</taxon>
        <taxon>Propionibacteriales</taxon>
        <taxon>Kribbellaceae</taxon>
        <taxon>Kribbella</taxon>
    </lineage>
</organism>
<dbReference type="EMBL" id="BAABAA010000007">
    <property type="protein sequence ID" value="GAA3572519.1"/>
    <property type="molecule type" value="Genomic_DNA"/>
</dbReference>
<comment type="caution">
    <text evidence="2">The sequence shown here is derived from an EMBL/GenBank/DDBJ whole genome shotgun (WGS) entry which is preliminary data.</text>
</comment>